<evidence type="ECO:0000259" key="3">
    <source>
        <dbReference type="Pfam" id="PF06916"/>
    </source>
</evidence>
<dbReference type="OrthoDB" id="426386at2759"/>
<dbReference type="GO" id="GO:0005739">
    <property type="term" value="C:mitochondrion"/>
    <property type="evidence" value="ECO:0007669"/>
    <property type="project" value="TreeGrafter"/>
</dbReference>
<reference evidence="4 5" key="1">
    <citation type="journal article" date="2011" name="Genome Biol.">
        <title>Comparative genome sequence analysis underscores mycoparasitism as the ancestral life style of Trichoderma.</title>
        <authorList>
            <person name="Kubicek C.P."/>
            <person name="Herrera-Estrella A."/>
            <person name="Seidl-Seiboth V."/>
            <person name="Martinez D.A."/>
            <person name="Druzhinina I.S."/>
            <person name="Thon M."/>
            <person name="Zeilinger S."/>
            <person name="Casas-Flores S."/>
            <person name="Horwitz B.A."/>
            <person name="Mukherjee P.K."/>
            <person name="Mukherjee M."/>
            <person name="Kredics L."/>
            <person name="Alcaraz L.D."/>
            <person name="Aerts A."/>
            <person name="Antal Z."/>
            <person name="Atanasova L."/>
            <person name="Cervantes-Badillo M.G."/>
            <person name="Challacombe J."/>
            <person name="Chertkov O."/>
            <person name="McCluskey K."/>
            <person name="Coulpier F."/>
            <person name="Deshpande N."/>
            <person name="von Doehren H."/>
            <person name="Ebbole D.J."/>
            <person name="Esquivel-Naranjo E.U."/>
            <person name="Fekete E."/>
            <person name="Flipphi M."/>
            <person name="Glaser F."/>
            <person name="Gomez-Rodriguez E.Y."/>
            <person name="Gruber S."/>
            <person name="Han C."/>
            <person name="Henrissat B."/>
            <person name="Hermosa R."/>
            <person name="Hernandez-Onate M."/>
            <person name="Karaffa L."/>
            <person name="Kosti I."/>
            <person name="Le Crom S."/>
            <person name="Lindquist E."/>
            <person name="Lucas S."/>
            <person name="Luebeck M."/>
            <person name="Luebeck P.S."/>
            <person name="Margeot A."/>
            <person name="Metz B."/>
            <person name="Misra M."/>
            <person name="Nevalainen H."/>
            <person name="Omann M."/>
            <person name="Packer N."/>
            <person name="Perrone G."/>
            <person name="Uresti-Rivera E.E."/>
            <person name="Salamov A."/>
            <person name="Schmoll M."/>
            <person name="Seiboth B."/>
            <person name="Shapiro H."/>
            <person name="Sukno S."/>
            <person name="Tamayo-Ramos J.A."/>
            <person name="Tisch D."/>
            <person name="Wiest A."/>
            <person name="Wilkinson H.H."/>
            <person name="Zhang M."/>
            <person name="Coutinho P.M."/>
            <person name="Kenerley C.M."/>
            <person name="Monte E."/>
            <person name="Baker S.E."/>
            <person name="Grigoriev I.V."/>
        </authorList>
    </citation>
    <scope>NUCLEOTIDE SEQUENCE [LARGE SCALE GENOMIC DNA]</scope>
    <source>
        <strain evidence="5">ATCC 20476 / IMI 206040</strain>
    </source>
</reference>
<dbReference type="PANTHER" id="PTHR21377">
    <property type="entry name" value="PROTEIN FAM210B, MITOCHONDRIAL"/>
    <property type="match status" value="1"/>
</dbReference>
<keyword evidence="2" id="KW-1133">Transmembrane helix</keyword>
<dbReference type="OMA" id="FSAWRRN"/>
<comment type="caution">
    <text evidence="4">The sequence shown here is derived from an EMBL/GenBank/DDBJ whole genome shotgun (WGS) entry which is preliminary data.</text>
</comment>
<dbReference type="InterPro" id="IPR009688">
    <property type="entry name" value="FAM210A/B-like_dom"/>
</dbReference>
<feature type="compositionally biased region" description="Low complexity" evidence="1">
    <location>
        <begin position="1"/>
        <end position="17"/>
    </location>
</feature>
<feature type="region of interest" description="Disordered" evidence="1">
    <location>
        <begin position="1"/>
        <end position="21"/>
    </location>
</feature>
<dbReference type="GeneID" id="25776799"/>
<dbReference type="PANTHER" id="PTHR21377:SF0">
    <property type="entry name" value="PROTEIN FAM210B, MITOCHONDRIAL"/>
    <property type="match status" value="1"/>
</dbReference>
<evidence type="ECO:0000256" key="2">
    <source>
        <dbReference type="SAM" id="Phobius"/>
    </source>
</evidence>
<proteinExistence type="predicted"/>
<keyword evidence="2" id="KW-0472">Membrane</keyword>
<feature type="domain" description="DUF1279" evidence="3">
    <location>
        <begin position="80"/>
        <end position="211"/>
    </location>
</feature>
<name>G9NVK5_HYPAI</name>
<dbReference type="KEGG" id="tatv:25776799"/>
<feature type="non-terminal residue" evidence="4">
    <location>
        <position position="227"/>
    </location>
</feature>
<gene>
    <name evidence="4" type="ORF">TRIATDRAFT_169228</name>
</gene>
<feature type="non-terminal residue" evidence="4">
    <location>
        <position position="1"/>
    </location>
</feature>
<sequence length="227" mass="25790">WARLFSSQPVTKSQSSSNASWRRLQSLPPLGGAMRHGAPMRPTARIADSFARGTQQRNFVFSAWRRNNAQGAKKSLSISERFKKLSREYGWSAVGVYFALSVLDFPFCFLFVRLVGTERIGQFEHYVVTKVIPESVRTAWNEWRQSLKSEEKSHLGNSNISDSVEMAGWGVEQAQERNREEASLATQLALAYAIHKSFIFLRVPLTAAVTPKVVKVLRRWGWDIGKR</sequence>
<accession>G9NVK5</accession>
<dbReference type="EMBL" id="ABDG02000024">
    <property type="protein sequence ID" value="EHK45024.1"/>
    <property type="molecule type" value="Genomic_DNA"/>
</dbReference>
<dbReference type="HOGENOM" id="CLU_059211_0_0_1"/>
<evidence type="ECO:0000313" key="4">
    <source>
        <dbReference type="EMBL" id="EHK45024.1"/>
    </source>
</evidence>
<keyword evidence="5" id="KW-1185">Reference proteome</keyword>
<feature type="transmembrane region" description="Helical" evidence="2">
    <location>
        <begin position="89"/>
        <end position="112"/>
    </location>
</feature>
<dbReference type="AlphaFoldDB" id="G9NVK5"/>
<dbReference type="InterPro" id="IPR045866">
    <property type="entry name" value="FAM210A/B-like"/>
</dbReference>
<dbReference type="eggNOG" id="KOG4526">
    <property type="taxonomic scope" value="Eukaryota"/>
</dbReference>
<dbReference type="Pfam" id="PF06916">
    <property type="entry name" value="FAM210A-B_dom"/>
    <property type="match status" value="1"/>
</dbReference>
<dbReference type="Proteomes" id="UP000005426">
    <property type="component" value="Unassembled WGS sequence"/>
</dbReference>
<evidence type="ECO:0000256" key="1">
    <source>
        <dbReference type="SAM" id="MobiDB-lite"/>
    </source>
</evidence>
<organism evidence="4 5">
    <name type="scientific">Hypocrea atroviridis (strain ATCC 20476 / IMI 206040)</name>
    <name type="common">Trichoderma atroviride</name>
    <dbReference type="NCBI Taxonomy" id="452589"/>
    <lineage>
        <taxon>Eukaryota</taxon>
        <taxon>Fungi</taxon>
        <taxon>Dikarya</taxon>
        <taxon>Ascomycota</taxon>
        <taxon>Pezizomycotina</taxon>
        <taxon>Sordariomycetes</taxon>
        <taxon>Hypocreomycetidae</taxon>
        <taxon>Hypocreales</taxon>
        <taxon>Hypocreaceae</taxon>
        <taxon>Trichoderma</taxon>
    </lineage>
</organism>
<keyword evidence="2" id="KW-0812">Transmembrane</keyword>
<protein>
    <recommendedName>
        <fullName evidence="3">DUF1279 domain-containing protein</fullName>
    </recommendedName>
</protein>
<evidence type="ECO:0000313" key="5">
    <source>
        <dbReference type="Proteomes" id="UP000005426"/>
    </source>
</evidence>